<evidence type="ECO:0000313" key="2">
    <source>
        <dbReference type="Proteomes" id="UP000191901"/>
    </source>
</evidence>
<evidence type="ECO:0000313" key="1">
    <source>
        <dbReference type="EMBL" id="ASC72971.1"/>
    </source>
</evidence>
<dbReference type="InterPro" id="IPR049778">
    <property type="entry name" value="HetZ-like"/>
</dbReference>
<name>A0A1Z3HRM5_9CYAN</name>
<sequence>MPVHFTKALHRACYRGRSPRQVALPERSIIDIAPSLDRDAINGRTYARVLRITCCQGTALQSVEGLFDTLLSELVNATQSAEKNCRPIAERMTQEVLRICSESSRIQASGDIRHWALTLGRHRLKQCVGYYQLGSRQGRVELHSTLSAIVYRYITPPQVQASYQARLNLIEDFLQGFYVESLNALRREYHLPDTYQPRTLLELAEYMAFSERYGKRRIPLPGRRSQQLIILRAQTFAKQQPPEMVIDIEQATEYSSNDNEDSRSMGSSQRLREQMVVQDEELSEDTLRLRVVEALLSYLKDRDQEDCADYFTLRLLDLPTQEIESLLKLSPRERDYLQQRFKYHLLRFALSHHWELVHEWLEADLERNLGLTPQQWQNLQDTISQKQVKLLQLKQEGHADVDIARNLGLTPTQFQKQWTKLLEQAWEIRNL</sequence>
<dbReference type="EMBL" id="CP021983">
    <property type="protein sequence ID" value="ASC72971.1"/>
    <property type="molecule type" value="Genomic_DNA"/>
</dbReference>
<reference evidence="1 2" key="1">
    <citation type="journal article" date="2016" name="Biochim. Biophys. Acta">
        <title>Characterization of red-shifted phycobilisomes isolated from the chlorophyll f-containing cyanobacterium Halomicronema hongdechloris.</title>
        <authorList>
            <person name="Li Y."/>
            <person name="Lin Y."/>
            <person name="Garvey C.J."/>
            <person name="Birch D."/>
            <person name="Corkery R.W."/>
            <person name="Loughlin P.C."/>
            <person name="Scheer H."/>
            <person name="Willows R.D."/>
            <person name="Chen M."/>
        </authorList>
    </citation>
    <scope>NUCLEOTIDE SEQUENCE [LARGE SCALE GENOMIC DNA]</scope>
    <source>
        <strain evidence="1 2">C2206</strain>
    </source>
</reference>
<keyword evidence="2" id="KW-1185">Reference proteome</keyword>
<accession>A0A1Z3HRM5</accession>
<dbReference type="STRING" id="1641165.XM38_09685"/>
<dbReference type="Proteomes" id="UP000191901">
    <property type="component" value="Chromosome"/>
</dbReference>
<dbReference type="AlphaFoldDB" id="A0A1Z3HRM5"/>
<organism evidence="1 2">
    <name type="scientific">Halomicronema hongdechloris C2206</name>
    <dbReference type="NCBI Taxonomy" id="1641165"/>
    <lineage>
        <taxon>Bacteria</taxon>
        <taxon>Bacillati</taxon>
        <taxon>Cyanobacteriota</taxon>
        <taxon>Cyanophyceae</taxon>
        <taxon>Nodosilineales</taxon>
        <taxon>Nodosilineaceae</taxon>
        <taxon>Halomicronema</taxon>
    </lineage>
</organism>
<dbReference type="KEGG" id="hhg:XM38_039320"/>
<protein>
    <recommendedName>
        <fullName evidence="3">ATPase involved in DNA repair</fullName>
    </recommendedName>
</protein>
<evidence type="ECO:0008006" key="3">
    <source>
        <dbReference type="Google" id="ProtNLM"/>
    </source>
</evidence>
<dbReference type="NCBIfam" id="NF037963">
    <property type="entry name" value="heterocyst_HetZ"/>
    <property type="match status" value="1"/>
</dbReference>
<proteinExistence type="predicted"/>
<gene>
    <name evidence="1" type="ORF">XM38_039320</name>
</gene>